<dbReference type="InterPro" id="IPR004154">
    <property type="entry name" value="Anticodon-bd"/>
</dbReference>
<dbReference type="SUPFAM" id="SSF64586">
    <property type="entry name" value="C-terminal domain of ProRS"/>
    <property type="match status" value="1"/>
</dbReference>
<dbReference type="SUPFAM" id="SSF55681">
    <property type="entry name" value="Class II aaRS and biotin synthetases"/>
    <property type="match status" value="1"/>
</dbReference>
<keyword evidence="7" id="KW-0963">Cytoplasm</keyword>
<dbReference type="InterPro" id="IPR002316">
    <property type="entry name" value="Pro-tRNA-ligase_IIa"/>
</dbReference>
<dbReference type="InterPro" id="IPR002314">
    <property type="entry name" value="aa-tRNA-synt_IIb"/>
</dbReference>
<dbReference type="InterPro" id="IPR017449">
    <property type="entry name" value="Pro-tRNA_synth_II"/>
</dbReference>
<dbReference type="Pfam" id="PF03129">
    <property type="entry name" value="HGTP_anticodon"/>
    <property type="match status" value="1"/>
</dbReference>
<accession>A0ABM8IVJ1</accession>
<evidence type="ECO:0000256" key="1">
    <source>
        <dbReference type="ARBA" id="ARBA00022598"/>
    </source>
</evidence>
<dbReference type="InterPro" id="IPR016061">
    <property type="entry name" value="Pro-tRNA_ligase_II_C"/>
</dbReference>
<dbReference type="Pfam" id="PF09180">
    <property type="entry name" value="ProRS-C_1"/>
    <property type="match status" value="1"/>
</dbReference>
<keyword evidence="5 7" id="KW-0030">Aminoacyl-tRNA synthetase</keyword>
<keyword evidence="2 7" id="KW-0547">Nucleotide-binding</keyword>
<dbReference type="SUPFAM" id="SSF52954">
    <property type="entry name" value="Class II aaRS ABD-related"/>
    <property type="match status" value="1"/>
</dbReference>
<dbReference type="CDD" id="cd00862">
    <property type="entry name" value="ProRS_anticodon_zinc"/>
    <property type="match status" value="1"/>
</dbReference>
<keyword evidence="3 7" id="KW-0067">ATP-binding</keyword>
<dbReference type="InterPro" id="IPR036621">
    <property type="entry name" value="Anticodon-bd_dom_sf"/>
</dbReference>
<comment type="similarity">
    <text evidence="7">Belongs to the class-II aminoacyl-tRNA synthetase family. ProS type 3 subfamily.</text>
</comment>
<keyword evidence="10" id="KW-1185">Reference proteome</keyword>
<dbReference type="Proteomes" id="UP001341135">
    <property type="component" value="Chromosome"/>
</dbReference>
<evidence type="ECO:0000256" key="4">
    <source>
        <dbReference type="ARBA" id="ARBA00022917"/>
    </source>
</evidence>
<dbReference type="InterPro" id="IPR006195">
    <property type="entry name" value="aa-tRNA-synth_II"/>
</dbReference>
<dbReference type="SMART" id="SM00946">
    <property type="entry name" value="ProRS-C_1"/>
    <property type="match status" value="1"/>
</dbReference>
<organism evidence="9 10">
    <name type="scientific">Pyrodictium abyssi</name>
    <dbReference type="NCBI Taxonomy" id="54256"/>
    <lineage>
        <taxon>Archaea</taxon>
        <taxon>Thermoproteota</taxon>
        <taxon>Thermoprotei</taxon>
        <taxon>Desulfurococcales</taxon>
        <taxon>Pyrodictiaceae</taxon>
        <taxon>Pyrodictium</taxon>
    </lineage>
</organism>
<feature type="domain" description="Aminoacyl-transfer RNA synthetases class-II family profile" evidence="8">
    <location>
        <begin position="44"/>
        <end position="286"/>
    </location>
</feature>
<proteinExistence type="inferred from homology"/>
<comment type="subunit">
    <text evidence="7">Homodimer.</text>
</comment>
<dbReference type="Pfam" id="PF00587">
    <property type="entry name" value="tRNA-synt_2b"/>
    <property type="match status" value="1"/>
</dbReference>
<dbReference type="PROSITE" id="PS50862">
    <property type="entry name" value="AA_TRNA_LIGASE_II"/>
    <property type="match status" value="1"/>
</dbReference>
<evidence type="ECO:0000313" key="10">
    <source>
        <dbReference type="Proteomes" id="UP001341135"/>
    </source>
</evidence>
<dbReference type="HAMAP" id="MF_01571">
    <property type="entry name" value="Pro_tRNA_synth_type3"/>
    <property type="match status" value="1"/>
</dbReference>
<evidence type="ECO:0000256" key="6">
    <source>
        <dbReference type="ARBA" id="ARBA00047671"/>
    </source>
</evidence>
<dbReference type="EMBL" id="AP028907">
    <property type="protein sequence ID" value="BES81577.1"/>
    <property type="molecule type" value="Genomic_DNA"/>
</dbReference>
<dbReference type="GO" id="GO:0016874">
    <property type="term" value="F:ligase activity"/>
    <property type="evidence" value="ECO:0007669"/>
    <property type="project" value="UniProtKB-KW"/>
</dbReference>
<dbReference type="Gene3D" id="3.30.930.10">
    <property type="entry name" value="Bira Bifunctional Protein, Domain 2"/>
    <property type="match status" value="1"/>
</dbReference>
<evidence type="ECO:0000256" key="3">
    <source>
        <dbReference type="ARBA" id="ARBA00022840"/>
    </source>
</evidence>
<dbReference type="Gene3D" id="3.30.110.30">
    <property type="entry name" value="C-terminal domain of ProRS"/>
    <property type="match status" value="1"/>
</dbReference>
<comment type="function">
    <text evidence="7">Catalyzes the attachment of proline to tRNA(Pro) in a two-step reaction: proline is first activated by ATP to form Pro-AMP and then transferred to the acceptor end of tRNA(Pro).</text>
</comment>
<gene>
    <name evidence="7 9" type="primary">proS</name>
    <name evidence="9" type="ORF">PABY_11440</name>
</gene>
<comment type="domain">
    <text evidence="7">Consists of three domains: the N-terminal catalytic domain, the anticodon-binding domain and the C-terminal extension.</text>
</comment>
<dbReference type="PANTHER" id="PTHR43382">
    <property type="entry name" value="PROLYL-TRNA SYNTHETASE"/>
    <property type="match status" value="1"/>
</dbReference>
<dbReference type="InterPro" id="IPR004499">
    <property type="entry name" value="Pro-tRNA-ligase_IIa_arc-type"/>
</dbReference>
<keyword evidence="4 7" id="KW-0648">Protein biosynthesis</keyword>
<comment type="subcellular location">
    <subcellularLocation>
        <location evidence="7">Cytoplasm</location>
    </subcellularLocation>
</comment>
<protein>
    <recommendedName>
        <fullName evidence="7">Proline--tRNA ligase</fullName>
        <ecNumber evidence="7">6.1.1.15</ecNumber>
    </recommendedName>
    <alternativeName>
        <fullName evidence="7">Prolyl-tRNA synthetase</fullName>
        <shortName evidence="7">ProRS</shortName>
    </alternativeName>
</protein>
<sequence>MLGLPAERRRWSQEFSRWFDWVLEEAGIYDYGRYPVKGMGVWMPYGFQIRRRVVELIRRVLDEAGHEEVLFPLLIPETLLRKESEHIRGFEGEVYWVTHGGTEPLDVKLALRPTSETSITYMESFWIKSYKQLPRKFYQIVSIFRYETKATRPLIRLREVTTFKEAHTVHADFEDADRQVAEAIELYKRIFDELGIPYVISRRPEWDKFAGAVYTVAFDTVMPDGRTLQIGTAHHLGQNFTIPFEVRIQLPDESLDYAWQTSYGLSDRVVATVIAIHGDDRGAVLPPIVAPIQVVVVPIPARDEEQRKRLQEYIGEIEERLRRLGVRYRIDDRDDVRPGRKFYEWEARGVPVRIEAGPREAENRTLVLARRDTLEKTTIGIDELEEKLPRLFEDIARSLRERAWSWLRSKVKRVDTVEEARRVIEQERGIVELPWCGSEACGLRLEEEVDAGVLGSPLERPEWVRGKQCPVCGQPAVTSIRLAKKY</sequence>
<evidence type="ECO:0000256" key="7">
    <source>
        <dbReference type="HAMAP-Rule" id="MF_01571"/>
    </source>
</evidence>
<dbReference type="InterPro" id="IPR045864">
    <property type="entry name" value="aa-tRNA-synth_II/BPL/LPL"/>
</dbReference>
<evidence type="ECO:0000256" key="5">
    <source>
        <dbReference type="ARBA" id="ARBA00023146"/>
    </source>
</evidence>
<comment type="catalytic activity">
    <reaction evidence="6 7">
        <text>tRNA(Pro) + L-proline + ATP = L-prolyl-tRNA(Pro) + AMP + diphosphate</text>
        <dbReference type="Rhea" id="RHEA:14305"/>
        <dbReference type="Rhea" id="RHEA-COMP:9700"/>
        <dbReference type="Rhea" id="RHEA-COMP:9702"/>
        <dbReference type="ChEBI" id="CHEBI:30616"/>
        <dbReference type="ChEBI" id="CHEBI:33019"/>
        <dbReference type="ChEBI" id="CHEBI:60039"/>
        <dbReference type="ChEBI" id="CHEBI:78442"/>
        <dbReference type="ChEBI" id="CHEBI:78532"/>
        <dbReference type="ChEBI" id="CHEBI:456215"/>
        <dbReference type="EC" id="6.1.1.15"/>
    </reaction>
</comment>
<evidence type="ECO:0000256" key="2">
    <source>
        <dbReference type="ARBA" id="ARBA00022741"/>
    </source>
</evidence>
<dbReference type="CDD" id="cd00778">
    <property type="entry name" value="ProRS_core_arch_euk"/>
    <property type="match status" value="1"/>
</dbReference>
<evidence type="ECO:0000259" key="8">
    <source>
        <dbReference type="PROSITE" id="PS50862"/>
    </source>
</evidence>
<keyword evidence="1 7" id="KW-0436">Ligase</keyword>
<dbReference type="InterPro" id="IPR033721">
    <property type="entry name" value="ProRS_core_arch_euk"/>
</dbReference>
<dbReference type="Gene3D" id="3.40.50.800">
    <property type="entry name" value="Anticodon-binding domain"/>
    <property type="match status" value="1"/>
</dbReference>
<dbReference type="PRINTS" id="PR01046">
    <property type="entry name" value="TRNASYNTHPRO"/>
</dbReference>
<name>A0ABM8IVJ1_9CREN</name>
<evidence type="ECO:0000313" key="9">
    <source>
        <dbReference type="EMBL" id="BES81577.1"/>
    </source>
</evidence>
<reference evidence="9 10" key="1">
    <citation type="submission" date="2023-09" db="EMBL/GenBank/DDBJ databases">
        <title>Pyrofollis japonicus gen. nov. sp. nov., a novel member of the family Pyrodictiaceae isolated from the Iheya North hydrothermal field.</title>
        <authorList>
            <person name="Miyazaki U."/>
            <person name="Sanari M."/>
            <person name="Tame A."/>
            <person name="Kitajima M."/>
            <person name="Okamoto A."/>
            <person name="Sawayama S."/>
            <person name="Miyazaki J."/>
            <person name="Takai K."/>
            <person name="Nakagawa S."/>
        </authorList>
    </citation>
    <scope>NUCLEOTIDE SEQUENCE [LARGE SCALE GENOMIC DNA]</scope>
    <source>
        <strain evidence="9 10">AV2</strain>
    </source>
</reference>
<dbReference type="NCBIfam" id="TIGR00408">
    <property type="entry name" value="proS_fam_I"/>
    <property type="match status" value="1"/>
</dbReference>
<dbReference type="PANTHER" id="PTHR43382:SF2">
    <property type="entry name" value="BIFUNCTIONAL GLUTAMATE_PROLINE--TRNA LIGASE"/>
    <property type="match status" value="1"/>
</dbReference>
<dbReference type="EC" id="6.1.1.15" evidence="7"/>